<evidence type="ECO:0000313" key="1">
    <source>
        <dbReference type="WBParaSite" id="maker-PairedContig_4997-snap-gene-0.1-mRNA-1"/>
    </source>
</evidence>
<reference evidence="1" key="1">
    <citation type="submission" date="2016-11" db="UniProtKB">
        <authorList>
            <consortium name="WormBaseParasite"/>
        </authorList>
    </citation>
    <scope>IDENTIFICATION</scope>
    <source>
        <strain evidence="1">pt0022</strain>
    </source>
</reference>
<proteinExistence type="predicted"/>
<protein>
    <submittedName>
        <fullName evidence="1">Uncharacterized protein</fullName>
    </submittedName>
</protein>
<sequence>MDFCICHPRRSGHYFRKVTNYPLPYH</sequence>
<organism evidence="1">
    <name type="scientific">Wuchereria bancrofti</name>
    <dbReference type="NCBI Taxonomy" id="6293"/>
    <lineage>
        <taxon>Eukaryota</taxon>
        <taxon>Metazoa</taxon>
        <taxon>Ecdysozoa</taxon>
        <taxon>Nematoda</taxon>
        <taxon>Chromadorea</taxon>
        <taxon>Rhabditida</taxon>
        <taxon>Spirurina</taxon>
        <taxon>Spiruromorpha</taxon>
        <taxon>Filarioidea</taxon>
        <taxon>Onchocercidae</taxon>
        <taxon>Wuchereria</taxon>
    </lineage>
</organism>
<dbReference type="WBParaSite" id="maker-PairedContig_4997-snap-gene-0.1-mRNA-1">
    <property type="protein sequence ID" value="maker-PairedContig_4997-snap-gene-0.1-mRNA-1"/>
    <property type="gene ID" value="maker-PairedContig_4997-snap-gene-0.1"/>
</dbReference>
<name>A0A1I8ETL8_WUCBA</name>
<dbReference type="AlphaFoldDB" id="A0A1I8ETL8"/>
<accession>A0A1I8ETL8</accession>